<keyword evidence="5" id="KW-1185">Reference proteome</keyword>
<dbReference type="CDD" id="cd11332">
    <property type="entry name" value="AmyAc_OligoGlu_TS"/>
    <property type="match status" value="1"/>
</dbReference>
<dbReference type="SUPFAM" id="SSF51445">
    <property type="entry name" value="(Trans)glycosidases"/>
    <property type="match status" value="1"/>
</dbReference>
<name>A0A1L3MHP6_9MICO</name>
<dbReference type="InterPro" id="IPR045857">
    <property type="entry name" value="O16G_dom_2"/>
</dbReference>
<evidence type="ECO:0000256" key="2">
    <source>
        <dbReference type="SAM" id="MobiDB-lite"/>
    </source>
</evidence>
<accession>A0A1L3MHP6</accession>
<evidence type="ECO:0000313" key="5">
    <source>
        <dbReference type="Proteomes" id="UP000182938"/>
    </source>
</evidence>
<dbReference type="Pfam" id="PF00128">
    <property type="entry name" value="Alpha-amylase"/>
    <property type="match status" value="1"/>
</dbReference>
<dbReference type="InterPro" id="IPR006047">
    <property type="entry name" value="GH13_cat_dom"/>
</dbReference>
<dbReference type="GO" id="GO:0004556">
    <property type="term" value="F:alpha-amylase activity"/>
    <property type="evidence" value="ECO:0007669"/>
    <property type="project" value="TreeGrafter"/>
</dbReference>
<feature type="region of interest" description="Disordered" evidence="2">
    <location>
        <begin position="356"/>
        <end position="376"/>
    </location>
</feature>
<gene>
    <name evidence="4" type="ORF">ASJ30_10460</name>
</gene>
<dbReference type="Proteomes" id="UP000182938">
    <property type="component" value="Chromosome"/>
</dbReference>
<dbReference type="EMBL" id="CP013290">
    <property type="protein sequence ID" value="APH01895.1"/>
    <property type="molecule type" value="Genomic_DNA"/>
</dbReference>
<dbReference type="InterPro" id="IPR017853">
    <property type="entry name" value="GH"/>
</dbReference>
<evidence type="ECO:0000259" key="3">
    <source>
        <dbReference type="SMART" id="SM00642"/>
    </source>
</evidence>
<dbReference type="Gene3D" id="3.20.20.80">
    <property type="entry name" value="Glycosidases"/>
    <property type="match status" value="2"/>
</dbReference>
<dbReference type="GO" id="GO:0009313">
    <property type="term" value="P:oligosaccharide catabolic process"/>
    <property type="evidence" value="ECO:0007669"/>
    <property type="project" value="TreeGrafter"/>
</dbReference>
<feature type="domain" description="Glycosyl hydrolase family 13 catalytic" evidence="3">
    <location>
        <begin position="32"/>
        <end position="438"/>
    </location>
</feature>
<protein>
    <submittedName>
        <fullName evidence="4">Alpha-amylase</fullName>
    </submittedName>
</protein>
<dbReference type="Gene3D" id="3.90.400.10">
    <property type="entry name" value="Oligo-1,6-glucosidase, Domain 2"/>
    <property type="match status" value="1"/>
</dbReference>
<dbReference type="AlphaFoldDB" id="A0A1L3MHP6"/>
<reference evidence="4 5" key="1">
    <citation type="submission" date="2015-11" db="EMBL/GenBank/DDBJ databases">
        <authorList>
            <person name="Zhang Y."/>
            <person name="Guo Z."/>
        </authorList>
    </citation>
    <scope>NUCLEOTIDE SEQUENCE [LARGE SCALE GENOMIC DNA]</scope>
    <source>
        <strain evidence="4 5">YFY001</strain>
    </source>
</reference>
<dbReference type="PANTHER" id="PTHR10357:SF179">
    <property type="entry name" value="NEUTRAL AND BASIC AMINO ACID TRANSPORT PROTEIN RBAT"/>
    <property type="match status" value="1"/>
</dbReference>
<dbReference type="SMART" id="SM00642">
    <property type="entry name" value="Aamy"/>
    <property type="match status" value="1"/>
</dbReference>
<dbReference type="KEGG" id="jte:ASJ30_10460"/>
<comment type="similarity">
    <text evidence="1">Belongs to the glycosyl hydrolase 13 family.</text>
</comment>
<evidence type="ECO:0000256" key="1">
    <source>
        <dbReference type="ARBA" id="ARBA00008061"/>
    </source>
</evidence>
<dbReference type="RefSeq" id="WP_072625050.1">
    <property type="nucleotide sequence ID" value="NZ_CP013290.1"/>
</dbReference>
<sequence>MTTGPTPFDHSVGLHDPDPADAPWWRDAVIYQVYPRSWADASGDGVGDLPGITSRLEHLRDLGVDAVWLSPFYRSPQRDAGYDVADHRDVDPLFGTLDDADAMIARAHDLGLRVVVDLVPNHTSSDHAWFQAALGAGPGSPERERYVFRDGLGDDGSQPPTDWLANFGGGAWTRVTEPDGTPGQWYLHLFDPSQPDLNWTNPQVREDFETTLRFWLDRGVDGFRVDVAHGLVKDPTFPPFDKHPGGLMEVTHEAPYWDQDGVHEIYRAWRELLDSYGEPVRIMCAEAWVNPAERLARYVREDEFHQAFNFDFLETPWRAEALRAGVRRSLAANDSVGAPSTWVLSNHDVLRHASRFGLPDDRPRPNGIGADDPQPDAELGLRRARAATTLMLALPGGAYVYQGEELGLPEHTALPDEVRQDPTFARTDGLELGRDGCRVPMAWEQGAPALGFSSTGAAWLPQPPAYSDLAVDAQTGVEGSTLELYRRLLAVRRDRRLGLAGLDEVEDMGDDAVGYVATSPDGTRTLVVANLGAQTVALPEGAVVLVASGDLVDGRVPTDTAVWAELA</sequence>
<organism evidence="4 5">
    <name type="scientific">Janibacter indicus</name>
    <dbReference type="NCBI Taxonomy" id="857417"/>
    <lineage>
        <taxon>Bacteria</taxon>
        <taxon>Bacillati</taxon>
        <taxon>Actinomycetota</taxon>
        <taxon>Actinomycetes</taxon>
        <taxon>Micrococcales</taxon>
        <taxon>Intrasporangiaceae</taxon>
        <taxon>Janibacter</taxon>
    </lineage>
</organism>
<dbReference type="PANTHER" id="PTHR10357">
    <property type="entry name" value="ALPHA-AMYLASE FAMILY MEMBER"/>
    <property type="match status" value="1"/>
</dbReference>
<evidence type="ECO:0000313" key="4">
    <source>
        <dbReference type="EMBL" id="APH01895.1"/>
    </source>
</evidence>
<proteinExistence type="inferred from homology"/>